<comment type="similarity">
    <text evidence="2 8">Belongs to the TGF-beta family.</text>
</comment>
<evidence type="ECO:0000256" key="2">
    <source>
        <dbReference type="ARBA" id="ARBA00006656"/>
    </source>
</evidence>
<dbReference type="InterPro" id="IPR001839">
    <property type="entry name" value="TGF-b_C"/>
</dbReference>
<evidence type="ECO:0000256" key="8">
    <source>
        <dbReference type="RuleBase" id="RU000354"/>
    </source>
</evidence>
<evidence type="ECO:0000313" key="10">
    <source>
        <dbReference type="EMBL" id="RWS01277.1"/>
    </source>
</evidence>
<keyword evidence="6" id="KW-1015">Disulfide bond</keyword>
<dbReference type="GO" id="GO:0008083">
    <property type="term" value="F:growth factor activity"/>
    <property type="evidence" value="ECO:0007669"/>
    <property type="project" value="UniProtKB-KW"/>
</dbReference>
<dbReference type="PROSITE" id="PS51362">
    <property type="entry name" value="TGF_BETA_2"/>
    <property type="match status" value="1"/>
</dbReference>
<gene>
    <name evidence="12" type="ORF">B4U79_06617</name>
    <name evidence="11" type="ORF">B4U79_16752</name>
    <name evidence="10" type="ORF">B4U79_16753</name>
</gene>
<dbReference type="Gene3D" id="2.60.120.970">
    <property type="match status" value="1"/>
</dbReference>
<accession>A0A443QFN4</accession>
<dbReference type="GO" id="GO:0005615">
    <property type="term" value="C:extracellular space"/>
    <property type="evidence" value="ECO:0007669"/>
    <property type="project" value="TreeGrafter"/>
</dbReference>
<feature type="domain" description="TGF-beta family profile" evidence="9">
    <location>
        <begin position="285"/>
        <end position="401"/>
    </location>
</feature>
<evidence type="ECO:0000259" key="9">
    <source>
        <dbReference type="PROSITE" id="PS51362"/>
    </source>
</evidence>
<dbReference type="InterPro" id="IPR001111">
    <property type="entry name" value="TGF-b_propeptide"/>
</dbReference>
<keyword evidence="13" id="KW-1185">Reference proteome</keyword>
<dbReference type="InterPro" id="IPR017948">
    <property type="entry name" value="TGFb_CS"/>
</dbReference>
<evidence type="ECO:0000256" key="5">
    <source>
        <dbReference type="ARBA" id="ARBA00023030"/>
    </source>
</evidence>
<dbReference type="GO" id="GO:0005125">
    <property type="term" value="F:cytokine activity"/>
    <property type="evidence" value="ECO:0007669"/>
    <property type="project" value="TreeGrafter"/>
</dbReference>
<organism evidence="12 13">
    <name type="scientific">Dinothrombium tinctorium</name>
    <dbReference type="NCBI Taxonomy" id="1965070"/>
    <lineage>
        <taxon>Eukaryota</taxon>
        <taxon>Metazoa</taxon>
        <taxon>Ecdysozoa</taxon>
        <taxon>Arthropoda</taxon>
        <taxon>Chelicerata</taxon>
        <taxon>Arachnida</taxon>
        <taxon>Acari</taxon>
        <taxon>Acariformes</taxon>
        <taxon>Trombidiformes</taxon>
        <taxon>Prostigmata</taxon>
        <taxon>Anystina</taxon>
        <taxon>Parasitengona</taxon>
        <taxon>Trombidioidea</taxon>
        <taxon>Trombidiidae</taxon>
        <taxon>Dinothrombium</taxon>
    </lineage>
</organism>
<dbReference type="PANTHER" id="PTHR11848:SF262">
    <property type="entry name" value="LD29161P"/>
    <property type="match status" value="1"/>
</dbReference>
<keyword evidence="3" id="KW-0964">Secreted</keyword>
<keyword evidence="7" id="KW-0325">Glycoprotein</keyword>
<keyword evidence="4" id="KW-0732">Signal</keyword>
<dbReference type="PANTHER" id="PTHR11848">
    <property type="entry name" value="TGF-BETA FAMILY"/>
    <property type="match status" value="1"/>
</dbReference>
<dbReference type="Pfam" id="PF00019">
    <property type="entry name" value="TGF_beta"/>
    <property type="match status" value="1"/>
</dbReference>
<sequence>PSIRSQEADDLQKSKVKSEVENLTLNSSECPKCVSNSEHVFNQLRIETIKQRILSELQLNERPKINSSIPREVINEALRNANLNAENNKLKTSLSSEENYGKTSKIIAFSKPGELLNNNTLIEFLLDKEKDFKLEVTKAELMVWVRLRLDQNITLQNDRRICLKVFSVKKRSNTSTNPDMRLLEKKKIRTITEGWQRINFTAPVKHWFSQSQSSKLTLWIQCESCDSQVNIVAFNNVSLGSHDNDERLSKNNETLMNMRNNTKKHVVTGHSPFLIIYTKSMIKHKSKREEISCNENTECCKQPLYISFEEIGWGDWIIAPKGFDANYCVGKCSSPYLMMRAQTSFLIKEEFKIKSENRLESVVACCVPTRMSSLNMLVIDYENRVVMKKFPEMIVEECGCLF</sequence>
<evidence type="ECO:0000256" key="7">
    <source>
        <dbReference type="ARBA" id="ARBA00023180"/>
    </source>
</evidence>
<reference evidence="12 13" key="1">
    <citation type="journal article" date="2018" name="Gigascience">
        <title>Genomes of trombidid mites reveal novel predicted allergens and laterally-transferred genes associated with secondary metabolism.</title>
        <authorList>
            <person name="Dong X."/>
            <person name="Chaisiri K."/>
            <person name="Xia D."/>
            <person name="Armstrong S.D."/>
            <person name="Fang Y."/>
            <person name="Donnelly M.J."/>
            <person name="Kadowaki T."/>
            <person name="McGarry J.W."/>
            <person name="Darby A.C."/>
            <person name="Makepeace B.L."/>
        </authorList>
    </citation>
    <scope>NUCLEOTIDE SEQUENCE [LARGE SCALE GENOMIC DNA]</scope>
    <source>
        <strain evidence="12">UoL-WK</strain>
    </source>
</reference>
<name>A0A443QFN4_9ACAR</name>
<reference evidence="12" key="2">
    <citation type="submission" date="2018-11" db="EMBL/GenBank/DDBJ databases">
        <title>Trombidioid mite genomics.</title>
        <authorList>
            <person name="Dong X."/>
        </authorList>
    </citation>
    <scope>NUCLEOTIDE SEQUENCE</scope>
    <source>
        <strain evidence="12">UoL-WK</strain>
    </source>
</reference>
<dbReference type="EMBL" id="NCKU01009513">
    <property type="protein sequence ID" value="RWS01278.1"/>
    <property type="molecule type" value="Genomic_DNA"/>
</dbReference>
<evidence type="ECO:0000313" key="11">
    <source>
        <dbReference type="EMBL" id="RWS01278.1"/>
    </source>
</evidence>
<dbReference type="InterPro" id="IPR029034">
    <property type="entry name" value="Cystine-knot_cytokine"/>
</dbReference>
<dbReference type="CDD" id="cd13752">
    <property type="entry name" value="TGF_beta_INHB"/>
    <property type="match status" value="1"/>
</dbReference>
<dbReference type="PROSITE" id="PS00250">
    <property type="entry name" value="TGF_BETA_1"/>
    <property type="match status" value="1"/>
</dbReference>
<comment type="caution">
    <text evidence="12">The sequence shown here is derived from an EMBL/GenBank/DDBJ whole genome shotgun (WGS) entry which is preliminary data.</text>
</comment>
<keyword evidence="5 8" id="KW-0339">Growth factor</keyword>
<dbReference type="Pfam" id="PF00688">
    <property type="entry name" value="TGFb_propeptide"/>
    <property type="match status" value="1"/>
</dbReference>
<dbReference type="STRING" id="1965070.A0A443QFN4"/>
<dbReference type="Gene3D" id="2.10.90.10">
    <property type="entry name" value="Cystine-knot cytokines"/>
    <property type="match status" value="1"/>
</dbReference>
<dbReference type="SUPFAM" id="SSF57501">
    <property type="entry name" value="Cystine-knot cytokines"/>
    <property type="match status" value="1"/>
</dbReference>
<feature type="non-terminal residue" evidence="12">
    <location>
        <position position="402"/>
    </location>
</feature>
<dbReference type="PRINTS" id="PR00669">
    <property type="entry name" value="INHIBINA"/>
</dbReference>
<dbReference type="OrthoDB" id="6516235at2759"/>
<protein>
    <submittedName>
        <fullName evidence="12">Inhibin beta B chain-like protein</fullName>
    </submittedName>
</protein>
<evidence type="ECO:0000256" key="1">
    <source>
        <dbReference type="ARBA" id="ARBA00004613"/>
    </source>
</evidence>
<evidence type="ECO:0000313" key="12">
    <source>
        <dbReference type="EMBL" id="RWS01824.1"/>
    </source>
</evidence>
<comment type="subcellular location">
    <subcellularLocation>
        <location evidence="1">Secreted</location>
    </subcellularLocation>
</comment>
<dbReference type="SMART" id="SM00204">
    <property type="entry name" value="TGFB"/>
    <property type="match status" value="1"/>
</dbReference>
<dbReference type="Proteomes" id="UP000285301">
    <property type="component" value="Unassembled WGS sequence"/>
</dbReference>
<evidence type="ECO:0000256" key="4">
    <source>
        <dbReference type="ARBA" id="ARBA00022729"/>
    </source>
</evidence>
<evidence type="ECO:0000313" key="13">
    <source>
        <dbReference type="Proteomes" id="UP000285301"/>
    </source>
</evidence>
<dbReference type="EMBL" id="NCKU01009514">
    <property type="protein sequence ID" value="RWS01277.1"/>
    <property type="molecule type" value="Genomic_DNA"/>
</dbReference>
<dbReference type="EMBL" id="NCKU01008562">
    <property type="protein sequence ID" value="RWS01824.1"/>
    <property type="molecule type" value="Genomic_DNA"/>
</dbReference>
<evidence type="ECO:0000256" key="6">
    <source>
        <dbReference type="ARBA" id="ARBA00023157"/>
    </source>
</evidence>
<evidence type="ECO:0000256" key="3">
    <source>
        <dbReference type="ARBA" id="ARBA00022525"/>
    </source>
</evidence>
<feature type="non-terminal residue" evidence="12">
    <location>
        <position position="1"/>
    </location>
</feature>
<dbReference type="AlphaFoldDB" id="A0A443QFN4"/>
<dbReference type="FunFam" id="2.10.90.10:FF:000001">
    <property type="entry name" value="Bone morphogenetic protein 4"/>
    <property type="match status" value="1"/>
</dbReference>
<dbReference type="InterPro" id="IPR015615">
    <property type="entry name" value="TGF-beta-rel"/>
</dbReference>
<proteinExistence type="inferred from homology"/>